<evidence type="ECO:0000256" key="6">
    <source>
        <dbReference type="ARBA" id="ARBA00023004"/>
    </source>
</evidence>
<evidence type="ECO:0000256" key="4">
    <source>
        <dbReference type="ARBA" id="ARBA00022691"/>
    </source>
</evidence>
<accession>A0ABS7K2D6</accession>
<dbReference type="SMART" id="SM00729">
    <property type="entry name" value="Elp3"/>
    <property type="match status" value="1"/>
</dbReference>
<dbReference type="InterPro" id="IPR010723">
    <property type="entry name" value="HemN_C"/>
</dbReference>
<keyword evidence="6 9" id="KW-0408">Iron</keyword>
<keyword evidence="7 9" id="KW-0411">Iron-sulfur</keyword>
<gene>
    <name evidence="11" type="ORF">H0185_05785</name>
</gene>
<dbReference type="Pfam" id="PF04055">
    <property type="entry name" value="Radical_SAM"/>
    <property type="match status" value="1"/>
</dbReference>
<comment type="caution">
    <text evidence="11">The sequence shown here is derived from an EMBL/GenBank/DDBJ whole genome shotgun (WGS) entry which is preliminary data.</text>
</comment>
<dbReference type="SFLD" id="SFLDS00029">
    <property type="entry name" value="Radical_SAM"/>
    <property type="match status" value="1"/>
</dbReference>
<keyword evidence="4 9" id="KW-0949">S-adenosyl-L-methionine</keyword>
<dbReference type="RefSeq" id="WP_221872110.1">
    <property type="nucleotide sequence ID" value="NZ_JACWFH010000008.1"/>
</dbReference>
<reference evidence="11 12" key="1">
    <citation type="submission" date="2020-07" db="EMBL/GenBank/DDBJ databases">
        <title>Fungal Genomes of the International Space Station.</title>
        <authorList>
            <person name="Seuylemezian A."/>
            <person name="Singh N.K."/>
            <person name="Wood J."/>
            <person name="Venkateswaran K."/>
        </authorList>
    </citation>
    <scope>NUCLEOTIDE SEQUENCE [LARGE SCALE GENOMIC DNA]</scope>
    <source>
        <strain evidence="11 12">PL-B2</strain>
    </source>
</reference>
<evidence type="ECO:0000313" key="12">
    <source>
        <dbReference type="Proteomes" id="UP000769780"/>
    </source>
</evidence>
<comment type="subcellular location">
    <subcellularLocation>
        <location evidence="9">Cytoplasm</location>
    </subcellularLocation>
</comment>
<keyword evidence="12" id="KW-1185">Reference proteome</keyword>
<proteinExistence type="inferred from homology"/>
<comment type="function">
    <text evidence="9">Probably acts as a heme chaperone, transferring heme to an unknown acceptor. Binds one molecule of heme per monomer, possibly covalently. Binds 1 [4Fe-4S] cluster. The cluster is coordinated with 3 cysteines and an exchangeable S-adenosyl-L-methionine.</text>
</comment>
<dbReference type="InterPro" id="IPR034505">
    <property type="entry name" value="Coproporphyrinogen-III_oxidase"/>
</dbReference>
<evidence type="ECO:0000256" key="3">
    <source>
        <dbReference type="ARBA" id="ARBA00022617"/>
    </source>
</evidence>
<dbReference type="SFLD" id="SFLDF00562">
    <property type="entry name" value="HemN-like__clustered_with_heat"/>
    <property type="match status" value="1"/>
</dbReference>
<dbReference type="SFLD" id="SFLDF00288">
    <property type="entry name" value="HemN-like__clustered_with_nucl"/>
    <property type="match status" value="1"/>
</dbReference>
<dbReference type="InterPro" id="IPR007197">
    <property type="entry name" value="rSAM"/>
</dbReference>
<dbReference type="PANTHER" id="PTHR13932">
    <property type="entry name" value="COPROPORPHYRINIGEN III OXIDASE"/>
    <property type="match status" value="1"/>
</dbReference>
<keyword evidence="9" id="KW-0004">4Fe-4S</keyword>
<feature type="domain" description="Radical SAM core" evidence="10">
    <location>
        <begin position="1"/>
        <end position="233"/>
    </location>
</feature>
<dbReference type="EMBL" id="JACWFH010000008">
    <property type="protein sequence ID" value="MBY0096315.1"/>
    <property type="molecule type" value="Genomic_DNA"/>
</dbReference>
<dbReference type="InterPro" id="IPR006638">
    <property type="entry name" value="Elp3/MiaA/NifB-like_rSAM"/>
</dbReference>
<evidence type="ECO:0000256" key="8">
    <source>
        <dbReference type="ARBA" id="ARBA00023186"/>
    </source>
</evidence>
<keyword evidence="3 9" id="KW-0349">Heme</keyword>
<protein>
    <recommendedName>
        <fullName evidence="2 9">Heme chaperone HemW</fullName>
    </recommendedName>
</protein>
<dbReference type="InterPro" id="IPR058240">
    <property type="entry name" value="rSAM_sf"/>
</dbReference>
<dbReference type="InterPro" id="IPR013785">
    <property type="entry name" value="Aldolase_TIM"/>
</dbReference>
<dbReference type="Gene3D" id="3.20.20.70">
    <property type="entry name" value="Aldolase class I"/>
    <property type="match status" value="1"/>
</dbReference>
<dbReference type="Pfam" id="PF06969">
    <property type="entry name" value="HemN_C"/>
    <property type="match status" value="1"/>
</dbReference>
<comment type="similarity">
    <text evidence="1">Belongs to the anaerobic coproporphyrinogen-III oxidase family. HemW subfamily.</text>
</comment>
<dbReference type="SFLD" id="SFLDG01082">
    <property type="entry name" value="B12-binding_domain_containing"/>
    <property type="match status" value="1"/>
</dbReference>
<sequence length="381" mass="43385">MIKAAYIHIPFCHHICHYCDFNKVFMDRQPVGEYLSSLEKEMMITLKENPVSTLQSIFVGGGTPTALDEKQLGILVESIEKTLPYDGQTEYTFEANPGDLSKEKLRILKDAGVNRLSFGVQSFNDELLQKIGRSHRAADVFKSISAAQDIGFENISVDLIYSLPGQTLEDFKSTLTTALELDLVHYSGYSLIIEPKTVFYNLMNRGKLHLPGEEIEAQMYELLMDSMEKKGLRQYEISNFAKPGFESKHNLTYWSNEEYFGFGAGAHSYVNGYRKSNHGPIKKYMEPLENDRLPLLENHPTTKAEQMEEEMFLGLRKTEGVKVPRFIEKFGVNPLELFSKELREHQANKLIELSKDAVVLTRKGRLLGNEVFQSFLGISND</sequence>
<evidence type="ECO:0000259" key="10">
    <source>
        <dbReference type="PROSITE" id="PS51918"/>
    </source>
</evidence>
<dbReference type="SUPFAM" id="SSF102114">
    <property type="entry name" value="Radical SAM enzymes"/>
    <property type="match status" value="1"/>
</dbReference>
<keyword evidence="9" id="KW-0963">Cytoplasm</keyword>
<evidence type="ECO:0000256" key="1">
    <source>
        <dbReference type="ARBA" id="ARBA00006100"/>
    </source>
</evidence>
<dbReference type="PROSITE" id="PS51918">
    <property type="entry name" value="RADICAL_SAM"/>
    <property type="match status" value="1"/>
</dbReference>
<evidence type="ECO:0000313" key="11">
    <source>
        <dbReference type="EMBL" id="MBY0096315.1"/>
    </source>
</evidence>
<dbReference type="SFLD" id="SFLDG01065">
    <property type="entry name" value="anaerobic_coproporphyrinogen-I"/>
    <property type="match status" value="1"/>
</dbReference>
<dbReference type="CDD" id="cd01335">
    <property type="entry name" value="Radical_SAM"/>
    <property type="match status" value="1"/>
</dbReference>
<dbReference type="NCBIfam" id="TIGR00539">
    <property type="entry name" value="hemN_rel"/>
    <property type="match status" value="1"/>
</dbReference>
<organism evidence="11 12">
    <name type="scientific">Mesobacillus maritimus</name>
    <dbReference type="NCBI Taxonomy" id="1643336"/>
    <lineage>
        <taxon>Bacteria</taxon>
        <taxon>Bacillati</taxon>
        <taxon>Bacillota</taxon>
        <taxon>Bacilli</taxon>
        <taxon>Bacillales</taxon>
        <taxon>Bacillaceae</taxon>
        <taxon>Mesobacillus</taxon>
    </lineage>
</organism>
<evidence type="ECO:0000256" key="2">
    <source>
        <dbReference type="ARBA" id="ARBA00017228"/>
    </source>
</evidence>
<dbReference type="Proteomes" id="UP000769780">
    <property type="component" value="Unassembled WGS sequence"/>
</dbReference>
<evidence type="ECO:0000256" key="9">
    <source>
        <dbReference type="RuleBase" id="RU364116"/>
    </source>
</evidence>
<evidence type="ECO:0000256" key="5">
    <source>
        <dbReference type="ARBA" id="ARBA00022723"/>
    </source>
</evidence>
<keyword evidence="5 9" id="KW-0479">Metal-binding</keyword>
<dbReference type="InterPro" id="IPR004559">
    <property type="entry name" value="HemW-like"/>
</dbReference>
<evidence type="ECO:0000256" key="7">
    <source>
        <dbReference type="ARBA" id="ARBA00023014"/>
    </source>
</evidence>
<name>A0ABS7K2D6_9BACI</name>
<dbReference type="PANTHER" id="PTHR13932:SF5">
    <property type="entry name" value="RADICAL S-ADENOSYL METHIONINE DOMAIN-CONTAINING PROTEIN 1, MITOCHONDRIAL"/>
    <property type="match status" value="1"/>
</dbReference>
<keyword evidence="8 9" id="KW-0143">Chaperone</keyword>